<keyword evidence="3" id="KW-1185">Reference proteome</keyword>
<dbReference type="GO" id="GO:0003824">
    <property type="term" value="F:catalytic activity"/>
    <property type="evidence" value="ECO:0007669"/>
    <property type="project" value="InterPro"/>
</dbReference>
<comment type="caution">
    <text evidence="2">The sequence shown here is derived from an EMBL/GenBank/DDBJ whole genome shotgun (WGS) entry which is preliminary data.</text>
</comment>
<evidence type="ECO:0008006" key="4">
    <source>
        <dbReference type="Google" id="ProtNLM"/>
    </source>
</evidence>
<dbReference type="Gene3D" id="1.10.340.30">
    <property type="entry name" value="Hypothetical protein, domain 2"/>
    <property type="match status" value="1"/>
</dbReference>
<dbReference type="EMBL" id="WJXW01000005">
    <property type="protein sequence ID" value="KAF9735876.1"/>
    <property type="molecule type" value="Genomic_DNA"/>
</dbReference>
<gene>
    <name evidence="2" type="ORF">PMIN01_05791</name>
</gene>
<dbReference type="AlphaFoldDB" id="A0A9P6GHS8"/>
<sequence>MEAAAAVVSFVGLAGPVAQGLKFLYDFTTDMKDCPKDILEMKTDLELVEALITNVIRQCNERDLQLRESVALAQAIARAQESVQSLKEALAIYVVNGKHRRFRFAVKLSQTQKLRTSLDRTKTIMFELKNQLQSDIVYDIRATNQKILRTVEKTNKDLETHDRSIHNVAQRLQNQARTTNRTMHTIEHSVQQASDNSPEELTNIKLVEKQLERITELLTETKISPSPSSTPSTPALSPEVSDFSVVSSQETIATSVTSSPSISRSVSQNPQPADITSKHPLLQFKENQFHFLVACIFTQRSRNQKLACQRASECLAACPTPTALSQASEPFLSQYFGGIGLQNIKPPRLIALAQAYIGDPPIQGVLRSKPNRGSCPESDITHLPWIGEQSVKTWWVYCCERTDVATQEKPLLEYMGYLKSKASAELDWMH</sequence>
<feature type="compositionally biased region" description="Low complexity" evidence="1">
    <location>
        <begin position="224"/>
        <end position="238"/>
    </location>
</feature>
<accession>A0A9P6GHS8</accession>
<dbReference type="InterPro" id="IPR011257">
    <property type="entry name" value="DNA_glycosylase"/>
</dbReference>
<feature type="region of interest" description="Disordered" evidence="1">
    <location>
        <begin position="219"/>
        <end position="241"/>
    </location>
</feature>
<dbReference type="Proteomes" id="UP000756921">
    <property type="component" value="Unassembled WGS sequence"/>
</dbReference>
<evidence type="ECO:0000313" key="2">
    <source>
        <dbReference type="EMBL" id="KAF9735876.1"/>
    </source>
</evidence>
<organism evidence="2 3">
    <name type="scientific">Paraphaeosphaeria minitans</name>
    <dbReference type="NCBI Taxonomy" id="565426"/>
    <lineage>
        <taxon>Eukaryota</taxon>
        <taxon>Fungi</taxon>
        <taxon>Dikarya</taxon>
        <taxon>Ascomycota</taxon>
        <taxon>Pezizomycotina</taxon>
        <taxon>Dothideomycetes</taxon>
        <taxon>Pleosporomycetidae</taxon>
        <taxon>Pleosporales</taxon>
        <taxon>Massarineae</taxon>
        <taxon>Didymosphaeriaceae</taxon>
        <taxon>Paraphaeosphaeria</taxon>
    </lineage>
</organism>
<reference evidence="2" key="1">
    <citation type="journal article" date="2020" name="Mol. Plant Microbe Interact.">
        <title>Genome Sequence of the Biocontrol Agent Coniothyrium minitans strain Conio (IMI 134523).</title>
        <authorList>
            <person name="Patel D."/>
            <person name="Shittu T.A."/>
            <person name="Baroncelli R."/>
            <person name="Muthumeenakshi S."/>
            <person name="Osborne T.H."/>
            <person name="Janganan T.K."/>
            <person name="Sreenivasaprasad S."/>
        </authorList>
    </citation>
    <scope>NUCLEOTIDE SEQUENCE</scope>
    <source>
        <strain evidence="2">Conio</strain>
    </source>
</reference>
<protein>
    <recommendedName>
        <fullName evidence="4">Fungal N-terminal domain-containing protein</fullName>
    </recommendedName>
</protein>
<dbReference type="OrthoDB" id="10265068at2759"/>
<evidence type="ECO:0000256" key="1">
    <source>
        <dbReference type="SAM" id="MobiDB-lite"/>
    </source>
</evidence>
<name>A0A9P6GHS8_9PLEO</name>
<proteinExistence type="predicted"/>
<evidence type="ECO:0000313" key="3">
    <source>
        <dbReference type="Proteomes" id="UP000756921"/>
    </source>
</evidence>
<dbReference type="SUPFAM" id="SSF48150">
    <property type="entry name" value="DNA-glycosylase"/>
    <property type="match status" value="1"/>
</dbReference>
<dbReference type="GO" id="GO:0006281">
    <property type="term" value="P:DNA repair"/>
    <property type="evidence" value="ECO:0007669"/>
    <property type="project" value="InterPro"/>
</dbReference>